<sequence>MDHNRRVVTTRLAESTDHADAVAVWRAANTARGRPPEATRVDRVRAKLGEPDAIVIVAVASGRVRGMLLAEPGRDRDGRGPRVAGLCHISMVFVHPGWQGRGVGRLLLERLRTHVAALGGTRLQVWTGAGNERARRLYRRAGFAPSGRLASLGPTRPIEQFTLDL</sequence>
<evidence type="ECO:0000256" key="1">
    <source>
        <dbReference type="ARBA" id="ARBA00022679"/>
    </source>
</evidence>
<dbReference type="InterPro" id="IPR000182">
    <property type="entry name" value="GNAT_dom"/>
</dbReference>
<feature type="domain" description="N-acetyltransferase" evidence="3">
    <location>
        <begin position="8"/>
        <end position="164"/>
    </location>
</feature>
<evidence type="ECO:0000259" key="3">
    <source>
        <dbReference type="PROSITE" id="PS51186"/>
    </source>
</evidence>
<proteinExistence type="predicted"/>
<keyword evidence="2" id="KW-0012">Acyltransferase</keyword>
<dbReference type="PROSITE" id="PS51186">
    <property type="entry name" value="GNAT"/>
    <property type="match status" value="1"/>
</dbReference>
<accession>A0A9W6RMH3</accession>
<dbReference type="Pfam" id="PF00583">
    <property type="entry name" value="Acetyltransf_1"/>
    <property type="match status" value="1"/>
</dbReference>
<dbReference type="PANTHER" id="PTHR43877:SF2">
    <property type="entry name" value="AMINOALKYLPHOSPHONATE N-ACETYLTRANSFERASE-RELATED"/>
    <property type="match status" value="1"/>
</dbReference>
<dbReference type="EMBL" id="BSTJ01000009">
    <property type="protein sequence ID" value="GLY78378.1"/>
    <property type="molecule type" value="Genomic_DNA"/>
</dbReference>
<dbReference type="InterPro" id="IPR050832">
    <property type="entry name" value="Bact_Acetyltransf"/>
</dbReference>
<evidence type="ECO:0000313" key="5">
    <source>
        <dbReference type="Proteomes" id="UP001165135"/>
    </source>
</evidence>
<dbReference type="SUPFAM" id="SSF55729">
    <property type="entry name" value="Acyl-CoA N-acyltransferases (Nat)"/>
    <property type="match status" value="1"/>
</dbReference>
<dbReference type="Proteomes" id="UP001165135">
    <property type="component" value="Unassembled WGS sequence"/>
</dbReference>
<evidence type="ECO:0000313" key="4">
    <source>
        <dbReference type="EMBL" id="GLY78378.1"/>
    </source>
</evidence>
<dbReference type="InterPro" id="IPR016181">
    <property type="entry name" value="Acyl_CoA_acyltransferase"/>
</dbReference>
<keyword evidence="1" id="KW-0808">Transferase</keyword>
<dbReference type="CDD" id="cd04301">
    <property type="entry name" value="NAT_SF"/>
    <property type="match status" value="1"/>
</dbReference>
<dbReference type="AlphaFoldDB" id="A0A9W6RMH3"/>
<gene>
    <name evidence="4" type="ORF">Airi01_066450</name>
</gene>
<evidence type="ECO:0000256" key="2">
    <source>
        <dbReference type="ARBA" id="ARBA00023315"/>
    </source>
</evidence>
<dbReference type="PANTHER" id="PTHR43877">
    <property type="entry name" value="AMINOALKYLPHOSPHONATE N-ACETYLTRANSFERASE-RELATED-RELATED"/>
    <property type="match status" value="1"/>
</dbReference>
<dbReference type="Gene3D" id="3.40.630.30">
    <property type="match status" value="1"/>
</dbReference>
<protein>
    <recommendedName>
        <fullName evidence="3">N-acetyltransferase domain-containing protein</fullName>
    </recommendedName>
</protein>
<organism evidence="4 5">
    <name type="scientific">Actinoallomurus iriomotensis</name>
    <dbReference type="NCBI Taxonomy" id="478107"/>
    <lineage>
        <taxon>Bacteria</taxon>
        <taxon>Bacillati</taxon>
        <taxon>Actinomycetota</taxon>
        <taxon>Actinomycetes</taxon>
        <taxon>Streptosporangiales</taxon>
        <taxon>Thermomonosporaceae</taxon>
        <taxon>Actinoallomurus</taxon>
    </lineage>
</organism>
<dbReference type="GO" id="GO:0016747">
    <property type="term" value="F:acyltransferase activity, transferring groups other than amino-acyl groups"/>
    <property type="evidence" value="ECO:0007669"/>
    <property type="project" value="InterPro"/>
</dbReference>
<name>A0A9W6RMH3_9ACTN</name>
<reference evidence="4" key="1">
    <citation type="submission" date="2023-03" db="EMBL/GenBank/DDBJ databases">
        <title>Actinoallomurus iriomotensis NBRC 103681.</title>
        <authorList>
            <person name="Ichikawa N."/>
            <person name="Sato H."/>
            <person name="Tonouchi N."/>
        </authorList>
    </citation>
    <scope>NUCLEOTIDE SEQUENCE</scope>
    <source>
        <strain evidence="4">NBRC 103681</strain>
    </source>
</reference>
<comment type="caution">
    <text evidence="4">The sequence shown here is derived from an EMBL/GenBank/DDBJ whole genome shotgun (WGS) entry which is preliminary data.</text>
</comment>